<dbReference type="OrthoDB" id="506431at2759"/>
<dbReference type="GeneID" id="67018487"/>
<evidence type="ECO:0000313" key="3">
    <source>
        <dbReference type="Proteomes" id="UP000676310"/>
    </source>
</evidence>
<organism evidence="2 3">
    <name type="scientific">Alternaria atra</name>
    <dbReference type="NCBI Taxonomy" id="119953"/>
    <lineage>
        <taxon>Eukaryota</taxon>
        <taxon>Fungi</taxon>
        <taxon>Dikarya</taxon>
        <taxon>Ascomycota</taxon>
        <taxon>Pezizomycotina</taxon>
        <taxon>Dothideomycetes</taxon>
        <taxon>Pleosporomycetidae</taxon>
        <taxon>Pleosporales</taxon>
        <taxon>Pleosporineae</taxon>
        <taxon>Pleosporaceae</taxon>
        <taxon>Alternaria</taxon>
        <taxon>Alternaria sect. Ulocladioides</taxon>
    </lineage>
</organism>
<dbReference type="SUPFAM" id="SSF54637">
    <property type="entry name" value="Thioesterase/thiol ester dehydrase-isomerase"/>
    <property type="match status" value="1"/>
</dbReference>
<dbReference type="InterPro" id="IPR029069">
    <property type="entry name" value="HotDog_dom_sf"/>
</dbReference>
<comment type="caution">
    <text evidence="2">The sequence shown here is derived from an EMBL/GenBank/DDBJ whole genome shotgun (WGS) entry which is preliminary data.</text>
</comment>
<protein>
    <recommendedName>
        <fullName evidence="1">Thioesterase domain-containing protein</fullName>
    </recommendedName>
</protein>
<dbReference type="RefSeq" id="XP_043170139.1">
    <property type="nucleotide sequence ID" value="XM_043314204.1"/>
</dbReference>
<keyword evidence="3" id="KW-1185">Reference proteome</keyword>
<dbReference type="PANTHER" id="PTHR47260:SF3">
    <property type="entry name" value="THIOESTERASE FAMILY PROTEIN (AFU_ORTHOLOGUE AFUA_7G03960)"/>
    <property type="match status" value="1"/>
</dbReference>
<feature type="domain" description="Thioesterase" evidence="1">
    <location>
        <begin position="134"/>
        <end position="196"/>
    </location>
</feature>
<gene>
    <name evidence="2" type="ORF">ALTATR162_LOCUS6582</name>
</gene>
<evidence type="ECO:0000313" key="2">
    <source>
        <dbReference type="EMBL" id="CAG5163945.1"/>
    </source>
</evidence>
<dbReference type="CDD" id="cd03443">
    <property type="entry name" value="PaaI_thioesterase"/>
    <property type="match status" value="1"/>
</dbReference>
<dbReference type="InterPro" id="IPR006683">
    <property type="entry name" value="Thioestr_dom"/>
</dbReference>
<reference evidence="2" key="1">
    <citation type="submission" date="2021-05" db="EMBL/GenBank/DDBJ databases">
        <authorList>
            <person name="Stam R."/>
        </authorList>
    </citation>
    <scope>NUCLEOTIDE SEQUENCE</scope>
    <source>
        <strain evidence="2">CS162</strain>
    </source>
</reference>
<sequence>MSEPRIEHLEDFTAHGWCNALLFDPLITRINQRNLAGNGDEWNSLFTRSLFTDGAVRAFLNLYKPGKGQRRVVDGKSIVTGKPPILEELVPSDYDKEVRRQAAKEDVQYNLEVPEAPENTVLVSLGRDLDGGVGRLHGGVTASLLDQSMGALLVNYYENRNVTTELRIKYKKAVETPCILKARVRVSREVGRWIEVVGWLEDGEGTVYAEGWASFVLAKLEPTAKI</sequence>
<name>A0A8J2N7H8_9PLEO</name>
<dbReference type="PANTHER" id="PTHR47260">
    <property type="entry name" value="UPF0644 PROTEIN PB2B4.06"/>
    <property type="match status" value="1"/>
</dbReference>
<accession>A0A8J2N7H8</accession>
<proteinExistence type="predicted"/>
<dbReference type="AlphaFoldDB" id="A0A8J2N7H8"/>
<dbReference type="InterPro" id="IPR052061">
    <property type="entry name" value="PTE-AB_protein"/>
</dbReference>
<dbReference type="Proteomes" id="UP000676310">
    <property type="component" value="Unassembled WGS sequence"/>
</dbReference>
<dbReference type="EMBL" id="CAJRGZ010000019">
    <property type="protein sequence ID" value="CAG5163945.1"/>
    <property type="molecule type" value="Genomic_DNA"/>
</dbReference>
<evidence type="ECO:0000259" key="1">
    <source>
        <dbReference type="Pfam" id="PF03061"/>
    </source>
</evidence>
<dbReference type="Pfam" id="PF03061">
    <property type="entry name" value="4HBT"/>
    <property type="match status" value="1"/>
</dbReference>
<dbReference type="Gene3D" id="3.10.129.10">
    <property type="entry name" value="Hotdog Thioesterase"/>
    <property type="match status" value="1"/>
</dbReference>